<evidence type="ECO:0000256" key="5">
    <source>
        <dbReference type="SAM" id="MobiDB-lite"/>
    </source>
</evidence>
<dbReference type="GO" id="GO:0006355">
    <property type="term" value="P:regulation of DNA-templated transcription"/>
    <property type="evidence" value="ECO:0007669"/>
    <property type="project" value="InterPro"/>
</dbReference>
<sequence>MSLHYAPPAGALPYLPDNDYMHPAFLGTYIDTCLPSAAAAVAATIKADAPAFVPSPLYADPAELSCLFGSAGPYAPAHALASPAVAAAPSHADPCTPHSDSADSLSACLPPSEPPRAVPYAPAASYADAGYADAGYTGAGYADTHYAATSYAATSYTTSSAGLGPAPYYPRPRRGAVFVPRDISDPAREAFESSAGRWAEDHTAAARPTAARRRRSAAATKKAHTKSYTETTNMVLYEWLKRHVVDPYPSQQDKLELMQLTGLTKMQLKNWFCNMRRRKLPSTIKRSKMRTK</sequence>
<dbReference type="Proteomes" id="UP001140217">
    <property type="component" value="Unassembled WGS sequence"/>
</dbReference>
<evidence type="ECO:0000313" key="8">
    <source>
        <dbReference type="Proteomes" id="UP001140217"/>
    </source>
</evidence>
<dbReference type="EMBL" id="JANBUL010000242">
    <property type="protein sequence ID" value="KAJ2778221.1"/>
    <property type="molecule type" value="Genomic_DNA"/>
</dbReference>
<dbReference type="PROSITE" id="PS50071">
    <property type="entry name" value="HOMEOBOX_2"/>
    <property type="match status" value="1"/>
</dbReference>
<gene>
    <name evidence="7" type="ORF">H4R18_004745</name>
</gene>
<evidence type="ECO:0000256" key="4">
    <source>
        <dbReference type="PROSITE-ProRule" id="PRU00108"/>
    </source>
</evidence>
<evidence type="ECO:0000259" key="6">
    <source>
        <dbReference type="PROSITE" id="PS50071"/>
    </source>
</evidence>
<comment type="caution">
    <text evidence="7">The sequence shown here is derived from an EMBL/GenBank/DDBJ whole genome shotgun (WGS) entry which is preliminary data.</text>
</comment>
<keyword evidence="8" id="KW-1185">Reference proteome</keyword>
<feature type="domain" description="Homeobox" evidence="6">
    <location>
        <begin position="219"/>
        <end position="282"/>
    </location>
</feature>
<reference evidence="7" key="1">
    <citation type="submission" date="2022-07" db="EMBL/GenBank/DDBJ databases">
        <title>Phylogenomic reconstructions and comparative analyses of Kickxellomycotina fungi.</title>
        <authorList>
            <person name="Reynolds N.K."/>
            <person name="Stajich J.E."/>
            <person name="Barry K."/>
            <person name="Grigoriev I.V."/>
            <person name="Crous P."/>
            <person name="Smith M.E."/>
        </authorList>
    </citation>
    <scope>NUCLEOTIDE SEQUENCE</scope>
    <source>
        <strain evidence="7">NBRC 105414</strain>
    </source>
</reference>
<evidence type="ECO:0000256" key="3">
    <source>
        <dbReference type="ARBA" id="ARBA00023242"/>
    </source>
</evidence>
<dbReference type="Gene3D" id="1.10.10.60">
    <property type="entry name" value="Homeodomain-like"/>
    <property type="match status" value="1"/>
</dbReference>
<dbReference type="OrthoDB" id="10056939at2759"/>
<comment type="subcellular location">
    <subcellularLocation>
        <location evidence="4">Nucleus</location>
    </subcellularLocation>
</comment>
<dbReference type="AlphaFoldDB" id="A0A9W8LFD4"/>
<dbReference type="GO" id="GO:0005634">
    <property type="term" value="C:nucleus"/>
    <property type="evidence" value="ECO:0007669"/>
    <property type="project" value="UniProtKB-SubCell"/>
</dbReference>
<protein>
    <recommendedName>
        <fullName evidence="6">Homeobox domain-containing protein</fullName>
    </recommendedName>
</protein>
<dbReference type="CDD" id="cd00086">
    <property type="entry name" value="homeodomain"/>
    <property type="match status" value="1"/>
</dbReference>
<dbReference type="InterPro" id="IPR009057">
    <property type="entry name" value="Homeodomain-like_sf"/>
</dbReference>
<keyword evidence="3 4" id="KW-0539">Nucleus</keyword>
<feature type="compositionally biased region" description="Basic residues" evidence="5">
    <location>
        <begin position="210"/>
        <end position="225"/>
    </location>
</feature>
<feature type="region of interest" description="Disordered" evidence="5">
    <location>
        <begin position="192"/>
        <end position="225"/>
    </location>
</feature>
<organism evidence="7 8">
    <name type="scientific">Coemansia javaensis</name>
    <dbReference type="NCBI Taxonomy" id="2761396"/>
    <lineage>
        <taxon>Eukaryota</taxon>
        <taxon>Fungi</taxon>
        <taxon>Fungi incertae sedis</taxon>
        <taxon>Zoopagomycota</taxon>
        <taxon>Kickxellomycotina</taxon>
        <taxon>Kickxellomycetes</taxon>
        <taxon>Kickxellales</taxon>
        <taxon>Kickxellaceae</taxon>
        <taxon>Coemansia</taxon>
    </lineage>
</organism>
<dbReference type="SUPFAM" id="SSF46689">
    <property type="entry name" value="Homeodomain-like"/>
    <property type="match status" value="1"/>
</dbReference>
<feature type="DNA-binding region" description="Homeobox" evidence="4">
    <location>
        <begin position="221"/>
        <end position="283"/>
    </location>
</feature>
<dbReference type="InterPro" id="IPR050224">
    <property type="entry name" value="TALE_homeobox"/>
</dbReference>
<name>A0A9W8LFD4_9FUNG</name>
<evidence type="ECO:0000256" key="1">
    <source>
        <dbReference type="ARBA" id="ARBA00023125"/>
    </source>
</evidence>
<dbReference type="Pfam" id="PF05920">
    <property type="entry name" value="Homeobox_KN"/>
    <property type="match status" value="1"/>
</dbReference>
<dbReference type="InterPro" id="IPR001356">
    <property type="entry name" value="HD"/>
</dbReference>
<evidence type="ECO:0000313" key="7">
    <source>
        <dbReference type="EMBL" id="KAJ2778221.1"/>
    </source>
</evidence>
<dbReference type="GO" id="GO:0003677">
    <property type="term" value="F:DNA binding"/>
    <property type="evidence" value="ECO:0007669"/>
    <property type="project" value="UniProtKB-UniRule"/>
</dbReference>
<proteinExistence type="predicted"/>
<evidence type="ECO:0000256" key="2">
    <source>
        <dbReference type="ARBA" id="ARBA00023155"/>
    </source>
</evidence>
<keyword evidence="2 4" id="KW-0371">Homeobox</keyword>
<keyword evidence="1 4" id="KW-0238">DNA-binding</keyword>
<accession>A0A9W8LFD4</accession>
<dbReference type="SMART" id="SM00389">
    <property type="entry name" value="HOX"/>
    <property type="match status" value="1"/>
</dbReference>
<dbReference type="InterPro" id="IPR008422">
    <property type="entry name" value="KN_HD"/>
</dbReference>
<dbReference type="PANTHER" id="PTHR11850">
    <property type="entry name" value="HOMEOBOX PROTEIN TRANSCRIPTION FACTORS"/>
    <property type="match status" value="1"/>
</dbReference>